<dbReference type="AlphaFoldDB" id="A0A1V3WDX2"/>
<organism evidence="2 3">
    <name type="scientific">Mycobacterium kansasii</name>
    <dbReference type="NCBI Taxonomy" id="1768"/>
    <lineage>
        <taxon>Bacteria</taxon>
        <taxon>Bacillati</taxon>
        <taxon>Actinomycetota</taxon>
        <taxon>Actinomycetes</taxon>
        <taxon>Mycobacteriales</taxon>
        <taxon>Mycobacteriaceae</taxon>
        <taxon>Mycobacterium</taxon>
    </lineage>
</organism>
<name>A0A1V3WDX2_MYCKA</name>
<accession>A0A1V3WDX2</accession>
<comment type="caution">
    <text evidence="2">The sequence shown here is derived from an EMBL/GenBank/DDBJ whole genome shotgun (WGS) entry which is preliminary data.</text>
</comment>
<evidence type="ECO:0000259" key="1">
    <source>
        <dbReference type="Pfam" id="PF13338"/>
    </source>
</evidence>
<sequence length="280" mass="30180">MAASERYLGLADIAASQWGLVTTAQARNIDITHQQLTRMARSGILQRLHHGVYRLAGVPPDPLTGLKVSWLALAPETTAADRLAQPDPVGVVSHRSAARVHQLGDLDSDLNEFTLSTTKRTRDPDTRLYRRVLDREDWVVVGGLPTTTVTVTIADLAAATTDGGHLGGVLRDAILRAKVTYQDAAAALRPYAHDYGAPLGDGRTLAKTLLSQAGLAKTIAAATTFDDGDDTWLTNELETAAARYLGGSALMRLTQEYSATEELMEATGMFGLRRHQRPGQ</sequence>
<evidence type="ECO:0000313" key="3">
    <source>
        <dbReference type="Proteomes" id="UP000188532"/>
    </source>
</evidence>
<dbReference type="Proteomes" id="UP000188532">
    <property type="component" value="Unassembled WGS sequence"/>
</dbReference>
<dbReference type="InterPro" id="IPR025159">
    <property type="entry name" value="AbiEi_N"/>
</dbReference>
<reference evidence="2 3" key="1">
    <citation type="submission" date="2017-02" db="EMBL/GenBank/DDBJ databases">
        <title>Complete genome sequences of Mycobacterium kansasii strains isolated from rhesus macaques.</title>
        <authorList>
            <person name="Panda A."/>
            <person name="Nagaraj S."/>
            <person name="Zhao X."/>
            <person name="Tettelin H."/>
            <person name="Detolla L.J."/>
        </authorList>
    </citation>
    <scope>NUCLEOTIDE SEQUENCE [LARGE SCALE GENOMIC DNA]</scope>
    <source>
        <strain evidence="2 3">11-3469</strain>
    </source>
</reference>
<evidence type="ECO:0000313" key="2">
    <source>
        <dbReference type="EMBL" id="OOK65173.1"/>
    </source>
</evidence>
<protein>
    <recommendedName>
        <fullName evidence="1">AbiEi antitoxin N-terminal domain-containing protein</fullName>
    </recommendedName>
</protein>
<dbReference type="EMBL" id="MVBN01000011">
    <property type="protein sequence ID" value="OOK65173.1"/>
    <property type="molecule type" value="Genomic_DNA"/>
</dbReference>
<dbReference type="Pfam" id="PF13338">
    <property type="entry name" value="AbiEi_4"/>
    <property type="match status" value="1"/>
</dbReference>
<feature type="domain" description="AbiEi antitoxin N-terminal" evidence="1">
    <location>
        <begin position="10"/>
        <end position="56"/>
    </location>
</feature>
<gene>
    <name evidence="2" type="ORF">BZL29_7769</name>
</gene>
<proteinExistence type="predicted"/>